<dbReference type="EMBL" id="CAJNOH010003031">
    <property type="protein sequence ID" value="CAF1320838.1"/>
    <property type="molecule type" value="Genomic_DNA"/>
</dbReference>
<sequence length="145" mass="17150">MITNNILLIDDCKLDRFRINTLSKIALNIKSLIVESESMEYILLAADYPNLVVLKFFNFNNKIASKYFTVKSPFHKILEKQIRDLMYTNIYLFPYRISSIEDHRHNQIVPVRLHRAQNDEHFATATIRYMKDFASFFGNGCVFYL</sequence>
<evidence type="ECO:0000313" key="1">
    <source>
        <dbReference type="EMBL" id="CAF1320838.1"/>
    </source>
</evidence>
<accession>A0A815F634</accession>
<evidence type="ECO:0000313" key="2">
    <source>
        <dbReference type="EMBL" id="CAF1585659.1"/>
    </source>
</evidence>
<dbReference type="Proteomes" id="UP000663854">
    <property type="component" value="Unassembled WGS sequence"/>
</dbReference>
<dbReference type="Proteomes" id="UP000663870">
    <property type="component" value="Unassembled WGS sequence"/>
</dbReference>
<protein>
    <submittedName>
        <fullName evidence="1">Uncharacterized protein</fullName>
    </submittedName>
</protein>
<dbReference type="EMBL" id="CAJNOL010004317">
    <property type="protein sequence ID" value="CAF1585659.1"/>
    <property type="molecule type" value="Genomic_DNA"/>
</dbReference>
<reference evidence="1" key="1">
    <citation type="submission" date="2021-02" db="EMBL/GenBank/DDBJ databases">
        <authorList>
            <person name="Nowell W R."/>
        </authorList>
    </citation>
    <scope>NUCLEOTIDE SEQUENCE</scope>
</reference>
<evidence type="ECO:0000313" key="3">
    <source>
        <dbReference type="Proteomes" id="UP000663854"/>
    </source>
</evidence>
<keyword evidence="4" id="KW-1185">Reference proteome</keyword>
<comment type="caution">
    <text evidence="1">The sequence shown here is derived from an EMBL/GenBank/DDBJ whole genome shotgun (WGS) entry which is preliminary data.</text>
</comment>
<name>A0A815F634_9BILA</name>
<evidence type="ECO:0000313" key="4">
    <source>
        <dbReference type="Proteomes" id="UP000663870"/>
    </source>
</evidence>
<organism evidence="1 3">
    <name type="scientific">Rotaria sordida</name>
    <dbReference type="NCBI Taxonomy" id="392033"/>
    <lineage>
        <taxon>Eukaryota</taxon>
        <taxon>Metazoa</taxon>
        <taxon>Spiralia</taxon>
        <taxon>Gnathifera</taxon>
        <taxon>Rotifera</taxon>
        <taxon>Eurotatoria</taxon>
        <taxon>Bdelloidea</taxon>
        <taxon>Philodinida</taxon>
        <taxon>Philodinidae</taxon>
        <taxon>Rotaria</taxon>
    </lineage>
</organism>
<gene>
    <name evidence="2" type="ORF">JXQ802_LOCUS46693</name>
    <name evidence="1" type="ORF">PYM288_LOCUS30902</name>
</gene>
<proteinExistence type="predicted"/>
<dbReference type="AlphaFoldDB" id="A0A815F634"/>